<accession>A0A316YJD2</accession>
<dbReference type="Pfam" id="PF00153">
    <property type="entry name" value="Mito_carr"/>
    <property type="match status" value="3"/>
</dbReference>
<evidence type="ECO:0000313" key="14">
    <source>
        <dbReference type="Proteomes" id="UP000245768"/>
    </source>
</evidence>
<evidence type="ECO:0000256" key="1">
    <source>
        <dbReference type="ARBA" id="ARBA00004448"/>
    </source>
</evidence>
<evidence type="ECO:0000256" key="11">
    <source>
        <dbReference type="RuleBase" id="RU000488"/>
    </source>
</evidence>
<dbReference type="InterPro" id="IPR002067">
    <property type="entry name" value="MCP"/>
</dbReference>
<evidence type="ECO:0000256" key="8">
    <source>
        <dbReference type="ARBA" id="ARBA00023128"/>
    </source>
</evidence>
<dbReference type="PRINTS" id="PR00926">
    <property type="entry name" value="MITOCARRIER"/>
</dbReference>
<evidence type="ECO:0000256" key="2">
    <source>
        <dbReference type="ARBA" id="ARBA00006375"/>
    </source>
</evidence>
<keyword evidence="3 11" id="KW-0813">Transport</keyword>
<evidence type="ECO:0000256" key="12">
    <source>
        <dbReference type="SAM" id="MobiDB-lite"/>
    </source>
</evidence>
<dbReference type="InterPro" id="IPR044677">
    <property type="entry name" value="SLC25A3/Pic2/Mir1-like"/>
</dbReference>
<dbReference type="CDD" id="cd06503">
    <property type="entry name" value="ATP-synt_Fo_b"/>
    <property type="match status" value="1"/>
</dbReference>
<dbReference type="SUPFAM" id="SSF103506">
    <property type="entry name" value="Mitochondrial carrier"/>
    <property type="match status" value="1"/>
</dbReference>
<dbReference type="GO" id="GO:1990547">
    <property type="term" value="P:mitochondrial phosphate ion transmembrane transport"/>
    <property type="evidence" value="ECO:0007669"/>
    <property type="project" value="InterPro"/>
</dbReference>
<feature type="compositionally biased region" description="Basic and acidic residues" evidence="12">
    <location>
        <begin position="1"/>
        <end position="14"/>
    </location>
</feature>
<dbReference type="Gene3D" id="1.50.40.10">
    <property type="entry name" value="Mitochondrial carrier domain"/>
    <property type="match status" value="1"/>
</dbReference>
<evidence type="ECO:0000256" key="9">
    <source>
        <dbReference type="ARBA" id="ARBA00023136"/>
    </source>
</evidence>
<keyword evidence="14" id="KW-1185">Reference proteome</keyword>
<dbReference type="GO" id="GO:0005743">
    <property type="term" value="C:mitochondrial inner membrane"/>
    <property type="evidence" value="ECO:0007669"/>
    <property type="project" value="UniProtKB-SubCell"/>
</dbReference>
<dbReference type="Proteomes" id="UP000245768">
    <property type="component" value="Unassembled WGS sequence"/>
</dbReference>
<keyword evidence="9 10" id="KW-0472">Membrane</keyword>
<keyword evidence="8" id="KW-0496">Mitochondrion</keyword>
<dbReference type="EMBL" id="KZ819637">
    <property type="protein sequence ID" value="PWN89311.1"/>
    <property type="molecule type" value="Genomic_DNA"/>
</dbReference>
<sequence length="415" mass="43537">MSAKDEVQKARESVQARLAQTRSEAQSQLDSATQAARSRFDSATDAAASQYDSAKKTTEKQLESARDAAEKQLKEARAQLGDASAKLNSQIKGAAGAASSSSSSGLDFLPEFTLGGYVRFFAAGALCATITHGAMTPVDVVKTRLQLEPPGSKLGMASMARHIISSEGPQGLMTGFGPTAVGYLIQGGTKFCGFEYFKKRFAELAGSREAAERNRTAIYIGGASAAELIASTLLTPLEAARIRLVSERGYAKGLVGAMTRMGAEGGLREFYAGYIPILFKQIPFTQAQFTINEYAHELFKKNVSKETLDSYGKTGQIGVSLTCGLAAGVGAAIASHPADTLLSKINKGGGGKGGSFVKMVNLAREAGFSGLWAGLGTRIIMQAGLICAQMAIYDQIKLALSAPPSVTISSETSSH</sequence>
<keyword evidence="5" id="KW-0677">Repeat</keyword>
<feature type="repeat" description="Solcar" evidence="10">
    <location>
        <begin position="315"/>
        <end position="399"/>
    </location>
</feature>
<keyword evidence="7" id="KW-1133">Transmembrane helix</keyword>
<dbReference type="GeneID" id="37045526"/>
<dbReference type="AlphaFoldDB" id="A0A316YJD2"/>
<keyword evidence="6" id="KW-0999">Mitochondrion inner membrane</keyword>
<dbReference type="PANTHER" id="PTHR45671:SF15">
    <property type="entry name" value="MIR1-PHOSPHATE TRANSPORTER OF THE MITOCHONDRIAL CARRIER (MCF) FAMILY"/>
    <property type="match status" value="1"/>
</dbReference>
<protein>
    <submittedName>
        <fullName evidence="13">Mitochondrial carrier</fullName>
    </submittedName>
</protein>
<dbReference type="PROSITE" id="PS50920">
    <property type="entry name" value="SOLCAR"/>
    <property type="match status" value="3"/>
</dbReference>
<dbReference type="PANTHER" id="PTHR45671">
    <property type="entry name" value="SOLUTE CARRIER FAMILY 25 (MITOCHONDRIAL CARRIER PHOSPHATE CARRIER), MEMBER 3, LIKE-RELATED-RELATED"/>
    <property type="match status" value="1"/>
</dbReference>
<comment type="similarity">
    <text evidence="2 11">Belongs to the mitochondrial carrier (TC 2.A.29) family.</text>
</comment>
<proteinExistence type="inferred from homology"/>
<feature type="compositionally biased region" description="Polar residues" evidence="12">
    <location>
        <begin position="18"/>
        <end position="36"/>
    </location>
</feature>
<evidence type="ECO:0000256" key="3">
    <source>
        <dbReference type="ARBA" id="ARBA00022448"/>
    </source>
</evidence>
<dbReference type="FunCoup" id="A0A316YJD2">
    <property type="interactions" value="320"/>
</dbReference>
<name>A0A316YJD2_9BASI</name>
<evidence type="ECO:0000256" key="6">
    <source>
        <dbReference type="ARBA" id="ARBA00022792"/>
    </source>
</evidence>
<dbReference type="STRING" id="215250.A0A316YJD2"/>
<keyword evidence="4 10" id="KW-0812">Transmembrane</keyword>
<dbReference type="GO" id="GO:0005315">
    <property type="term" value="F:phosphate transmembrane transporter activity"/>
    <property type="evidence" value="ECO:0007669"/>
    <property type="project" value="InterPro"/>
</dbReference>
<evidence type="ECO:0000256" key="5">
    <source>
        <dbReference type="ARBA" id="ARBA00022737"/>
    </source>
</evidence>
<gene>
    <name evidence="13" type="ORF">FA10DRAFT_280367</name>
</gene>
<dbReference type="InParanoid" id="A0A316YJD2"/>
<feature type="compositionally biased region" description="Basic and acidic residues" evidence="12">
    <location>
        <begin position="53"/>
        <end position="65"/>
    </location>
</feature>
<feature type="repeat" description="Solcar" evidence="10">
    <location>
        <begin position="214"/>
        <end position="298"/>
    </location>
</feature>
<evidence type="ECO:0000313" key="13">
    <source>
        <dbReference type="EMBL" id="PWN89311.1"/>
    </source>
</evidence>
<evidence type="ECO:0000256" key="4">
    <source>
        <dbReference type="ARBA" id="ARBA00022692"/>
    </source>
</evidence>
<dbReference type="InterPro" id="IPR023395">
    <property type="entry name" value="MCP_dom_sf"/>
</dbReference>
<comment type="subcellular location">
    <subcellularLocation>
        <location evidence="1">Mitochondrion inner membrane</location>
        <topology evidence="1">Multi-pass membrane protein</topology>
    </subcellularLocation>
</comment>
<evidence type="ECO:0000256" key="7">
    <source>
        <dbReference type="ARBA" id="ARBA00022989"/>
    </source>
</evidence>
<feature type="repeat" description="Solcar" evidence="10">
    <location>
        <begin position="115"/>
        <end position="200"/>
    </location>
</feature>
<organism evidence="13 14">
    <name type="scientific">Acaromyces ingoldii</name>
    <dbReference type="NCBI Taxonomy" id="215250"/>
    <lineage>
        <taxon>Eukaryota</taxon>
        <taxon>Fungi</taxon>
        <taxon>Dikarya</taxon>
        <taxon>Basidiomycota</taxon>
        <taxon>Ustilaginomycotina</taxon>
        <taxon>Exobasidiomycetes</taxon>
        <taxon>Exobasidiales</taxon>
        <taxon>Cryptobasidiaceae</taxon>
        <taxon>Acaromyces</taxon>
    </lineage>
</organism>
<evidence type="ECO:0000256" key="10">
    <source>
        <dbReference type="PROSITE-ProRule" id="PRU00282"/>
    </source>
</evidence>
<dbReference type="InterPro" id="IPR018108">
    <property type="entry name" value="MCP_transmembrane"/>
</dbReference>
<dbReference type="OrthoDB" id="427452at2759"/>
<reference evidence="13 14" key="1">
    <citation type="journal article" date="2018" name="Mol. Biol. Evol.">
        <title>Broad Genomic Sampling Reveals a Smut Pathogenic Ancestry of the Fungal Clade Ustilaginomycotina.</title>
        <authorList>
            <person name="Kijpornyongpan T."/>
            <person name="Mondo S.J."/>
            <person name="Barry K."/>
            <person name="Sandor L."/>
            <person name="Lee J."/>
            <person name="Lipzen A."/>
            <person name="Pangilinan J."/>
            <person name="LaButti K."/>
            <person name="Hainaut M."/>
            <person name="Henrissat B."/>
            <person name="Grigoriev I.V."/>
            <person name="Spatafora J.W."/>
            <person name="Aime M.C."/>
        </authorList>
    </citation>
    <scope>NUCLEOTIDE SEQUENCE [LARGE SCALE GENOMIC DNA]</scope>
    <source>
        <strain evidence="13 14">MCA 4198</strain>
    </source>
</reference>
<feature type="region of interest" description="Disordered" evidence="12">
    <location>
        <begin position="1"/>
        <end position="65"/>
    </location>
</feature>
<dbReference type="SUPFAM" id="SSF58113">
    <property type="entry name" value="Apolipoprotein A-I"/>
    <property type="match status" value="1"/>
</dbReference>
<dbReference type="RefSeq" id="XP_025376509.1">
    <property type="nucleotide sequence ID" value="XM_025523610.1"/>
</dbReference>